<dbReference type="NCBIfam" id="TIGR02937">
    <property type="entry name" value="sigma70-ECF"/>
    <property type="match status" value="1"/>
</dbReference>
<proteinExistence type="predicted"/>
<evidence type="ECO:0000313" key="7">
    <source>
        <dbReference type="Proteomes" id="UP000448943"/>
    </source>
</evidence>
<evidence type="ECO:0000256" key="2">
    <source>
        <dbReference type="ARBA" id="ARBA00023082"/>
    </source>
</evidence>
<dbReference type="Pfam" id="PF04545">
    <property type="entry name" value="Sigma70_r4"/>
    <property type="match status" value="1"/>
</dbReference>
<dbReference type="PRINTS" id="PR00046">
    <property type="entry name" value="SIGMA70FCT"/>
</dbReference>
<protein>
    <submittedName>
        <fullName evidence="6">FliA/WhiG family RNA polymerase sigma factor</fullName>
    </submittedName>
</protein>
<dbReference type="AlphaFoldDB" id="A0A6N9PWL4"/>
<sequence length="245" mass="28555">MLLWKQWKEYSDHEIKKKLIESYIPLVQFVVNRVAIGLPKNISHDDLQSYGVIGLIDALEKFDYERGLKFETYASFRIRGSILDHLRKGDWVPRSIREKSKKLEEAYKTLEQKHLRSVTDLEVCEFLDVSESEFNKMLQEISITTLYSLDEPVQEEETETRKSLLVDKSAIQPESKVEEMHIKETLAKAVEKLTEKERVVVSLYYYEDLSLSEISEVMSLTPSRISQLHSKAILRLRGALNSKQD</sequence>
<dbReference type="InterPro" id="IPR007627">
    <property type="entry name" value="RNA_pol_sigma70_r2"/>
</dbReference>
<dbReference type="GO" id="GO:0003899">
    <property type="term" value="F:DNA-directed RNA polymerase activity"/>
    <property type="evidence" value="ECO:0007669"/>
    <property type="project" value="InterPro"/>
</dbReference>
<evidence type="ECO:0000256" key="4">
    <source>
        <dbReference type="ARBA" id="ARBA00023163"/>
    </source>
</evidence>
<dbReference type="Gene3D" id="1.20.140.160">
    <property type="match status" value="1"/>
</dbReference>
<dbReference type="SUPFAM" id="SSF88946">
    <property type="entry name" value="Sigma2 domain of RNA polymerase sigma factors"/>
    <property type="match status" value="1"/>
</dbReference>
<feature type="domain" description="RNA polymerase sigma-70" evidence="5">
    <location>
        <begin position="210"/>
        <end position="236"/>
    </location>
</feature>
<keyword evidence="7" id="KW-1185">Reference proteome</keyword>
<dbReference type="InterPro" id="IPR007624">
    <property type="entry name" value="RNA_pol_sigma70_r3"/>
</dbReference>
<dbReference type="InterPro" id="IPR013325">
    <property type="entry name" value="RNA_pol_sigma_r2"/>
</dbReference>
<reference evidence="6 7" key="1">
    <citation type="submission" date="2019-01" db="EMBL/GenBank/DDBJ databases">
        <title>Chengkuizengella sp. nov., isolated from deep-sea sediment of East Pacific Ocean.</title>
        <authorList>
            <person name="Yang J."/>
            <person name="Lai Q."/>
            <person name="Shao Z."/>
        </authorList>
    </citation>
    <scope>NUCLEOTIDE SEQUENCE [LARGE SCALE GENOMIC DNA]</scope>
    <source>
        <strain evidence="6 7">YPA3-1-1</strain>
    </source>
</reference>
<dbReference type="PROSITE" id="PS00716">
    <property type="entry name" value="SIGMA70_2"/>
    <property type="match status" value="1"/>
</dbReference>
<evidence type="ECO:0000256" key="1">
    <source>
        <dbReference type="ARBA" id="ARBA00023015"/>
    </source>
</evidence>
<dbReference type="OrthoDB" id="9799825at2"/>
<evidence type="ECO:0000256" key="3">
    <source>
        <dbReference type="ARBA" id="ARBA00023125"/>
    </source>
</evidence>
<dbReference type="GO" id="GO:0006352">
    <property type="term" value="P:DNA-templated transcription initiation"/>
    <property type="evidence" value="ECO:0007669"/>
    <property type="project" value="InterPro"/>
</dbReference>
<comment type="caution">
    <text evidence="6">The sequence shown here is derived from an EMBL/GenBank/DDBJ whole genome shotgun (WGS) entry which is preliminary data.</text>
</comment>
<evidence type="ECO:0000259" key="5">
    <source>
        <dbReference type="PROSITE" id="PS00716"/>
    </source>
</evidence>
<dbReference type="PIRSF" id="PIRSF000770">
    <property type="entry name" value="RNA_pol_sigma-SigE/K"/>
    <property type="match status" value="1"/>
</dbReference>
<dbReference type="InterPro" id="IPR000943">
    <property type="entry name" value="RNA_pol_sigma70"/>
</dbReference>
<accession>A0A6N9PWL4</accession>
<dbReference type="Proteomes" id="UP000448943">
    <property type="component" value="Unassembled WGS sequence"/>
</dbReference>
<dbReference type="GO" id="GO:0003677">
    <property type="term" value="F:DNA binding"/>
    <property type="evidence" value="ECO:0007669"/>
    <property type="project" value="UniProtKB-KW"/>
</dbReference>
<dbReference type="SUPFAM" id="SSF88659">
    <property type="entry name" value="Sigma3 and sigma4 domains of RNA polymerase sigma factors"/>
    <property type="match status" value="2"/>
</dbReference>
<dbReference type="InterPro" id="IPR013324">
    <property type="entry name" value="RNA_pol_sigma_r3/r4-like"/>
</dbReference>
<dbReference type="PANTHER" id="PTHR30385:SF7">
    <property type="entry name" value="RNA POLYMERASE SIGMA FACTOR FLIA"/>
    <property type="match status" value="1"/>
</dbReference>
<dbReference type="InterPro" id="IPR007630">
    <property type="entry name" value="RNA_pol_sigma70_r4"/>
</dbReference>
<dbReference type="Pfam" id="PF04542">
    <property type="entry name" value="Sigma70_r2"/>
    <property type="match status" value="1"/>
</dbReference>
<dbReference type="InterPro" id="IPR012845">
    <property type="entry name" value="RNA_pol_sigma_FliA_WhiG"/>
</dbReference>
<dbReference type="InterPro" id="IPR014284">
    <property type="entry name" value="RNA_pol_sigma-70_dom"/>
</dbReference>
<organism evidence="6 7">
    <name type="scientific">Chengkuizengella marina</name>
    <dbReference type="NCBI Taxonomy" id="2507566"/>
    <lineage>
        <taxon>Bacteria</taxon>
        <taxon>Bacillati</taxon>
        <taxon>Bacillota</taxon>
        <taxon>Bacilli</taxon>
        <taxon>Bacillales</taxon>
        <taxon>Paenibacillaceae</taxon>
        <taxon>Chengkuizengella</taxon>
    </lineage>
</organism>
<keyword evidence="3" id="KW-0238">DNA-binding</keyword>
<dbReference type="RefSeq" id="WP_160643456.1">
    <property type="nucleotide sequence ID" value="NZ_SIJB01000001.1"/>
</dbReference>
<keyword evidence="4" id="KW-0804">Transcription</keyword>
<name>A0A6N9PWL4_9BACL</name>
<dbReference type="PANTHER" id="PTHR30385">
    <property type="entry name" value="SIGMA FACTOR F FLAGELLAR"/>
    <property type="match status" value="1"/>
</dbReference>
<gene>
    <name evidence="6" type="ORF">ERL59_00195</name>
</gene>
<dbReference type="EMBL" id="SIJB01000001">
    <property type="protein sequence ID" value="NBI27387.1"/>
    <property type="molecule type" value="Genomic_DNA"/>
</dbReference>
<dbReference type="CDD" id="cd06171">
    <property type="entry name" value="Sigma70_r4"/>
    <property type="match status" value="1"/>
</dbReference>
<keyword evidence="1" id="KW-0805">Transcription regulation</keyword>
<dbReference type="NCBIfam" id="NF005413">
    <property type="entry name" value="PRK06986.1"/>
    <property type="match status" value="1"/>
</dbReference>
<dbReference type="NCBIfam" id="TIGR02479">
    <property type="entry name" value="FliA_WhiG"/>
    <property type="match status" value="1"/>
</dbReference>
<keyword evidence="2" id="KW-0731">Sigma factor</keyword>
<dbReference type="Gene3D" id="1.10.1740.10">
    <property type="match status" value="1"/>
</dbReference>
<dbReference type="Pfam" id="PF04539">
    <property type="entry name" value="Sigma70_r3"/>
    <property type="match status" value="1"/>
</dbReference>
<evidence type="ECO:0000313" key="6">
    <source>
        <dbReference type="EMBL" id="NBI27387.1"/>
    </source>
</evidence>
<dbReference type="GO" id="GO:0016987">
    <property type="term" value="F:sigma factor activity"/>
    <property type="evidence" value="ECO:0007669"/>
    <property type="project" value="UniProtKB-KW"/>
</dbReference>